<dbReference type="AlphaFoldDB" id="A0A923M7P8"/>
<organism evidence="3 4">
    <name type="scientific">Ramlibacter albus</name>
    <dbReference type="NCBI Taxonomy" id="2079448"/>
    <lineage>
        <taxon>Bacteria</taxon>
        <taxon>Pseudomonadati</taxon>
        <taxon>Pseudomonadota</taxon>
        <taxon>Betaproteobacteria</taxon>
        <taxon>Burkholderiales</taxon>
        <taxon>Comamonadaceae</taxon>
        <taxon>Ramlibacter</taxon>
    </lineage>
</organism>
<dbReference type="GO" id="GO:0003677">
    <property type="term" value="F:DNA binding"/>
    <property type="evidence" value="ECO:0007669"/>
    <property type="project" value="UniProtKB-KW"/>
</dbReference>
<keyword evidence="4" id="KW-1185">Reference proteome</keyword>
<dbReference type="Pfam" id="PF04014">
    <property type="entry name" value="MazE_antitoxin"/>
    <property type="match status" value="1"/>
</dbReference>
<keyword evidence="3" id="KW-0238">DNA-binding</keyword>
<feature type="region of interest" description="Disordered" evidence="1">
    <location>
        <begin position="53"/>
        <end position="80"/>
    </location>
</feature>
<evidence type="ECO:0000313" key="4">
    <source>
        <dbReference type="Proteomes" id="UP000596827"/>
    </source>
</evidence>
<dbReference type="InterPro" id="IPR007159">
    <property type="entry name" value="SpoVT-AbrB_dom"/>
</dbReference>
<sequence length="80" mass="8862">MLHASLRRSGGSYIMTIPLSYVEQNHLDAGSRLAIEIVGDELKIRPDRPRKSLEELLKATPRGPRRAKGWDELGPAGAEL</sequence>
<name>A0A923M7P8_9BURK</name>
<evidence type="ECO:0000313" key="3">
    <source>
        <dbReference type="EMBL" id="MBC5764249.1"/>
    </source>
</evidence>
<dbReference type="Proteomes" id="UP000596827">
    <property type="component" value="Unassembled WGS sequence"/>
</dbReference>
<reference evidence="3" key="1">
    <citation type="submission" date="2020-08" db="EMBL/GenBank/DDBJ databases">
        <title>Ramlibacter sp. GTP1 16S ribosomal RNA gene genome sequencing and assembly.</title>
        <authorList>
            <person name="Kang M."/>
        </authorList>
    </citation>
    <scope>NUCLEOTIDE SEQUENCE</scope>
    <source>
        <strain evidence="3">GTP1</strain>
    </source>
</reference>
<feature type="domain" description="SpoVT-AbrB" evidence="2">
    <location>
        <begin position="7"/>
        <end position="52"/>
    </location>
</feature>
<comment type="caution">
    <text evidence="3">The sequence shown here is derived from an EMBL/GenBank/DDBJ whole genome shotgun (WGS) entry which is preliminary data.</text>
</comment>
<dbReference type="EMBL" id="JACORU010000002">
    <property type="protein sequence ID" value="MBC5764249.1"/>
    <property type="molecule type" value="Genomic_DNA"/>
</dbReference>
<gene>
    <name evidence="3" type="ORF">H8R02_07305</name>
</gene>
<dbReference type="SMART" id="SM00966">
    <property type="entry name" value="SpoVT_AbrB"/>
    <property type="match status" value="1"/>
</dbReference>
<accession>A0A923M7P8</accession>
<dbReference type="InterPro" id="IPR037914">
    <property type="entry name" value="SpoVT-AbrB_sf"/>
</dbReference>
<evidence type="ECO:0000256" key="1">
    <source>
        <dbReference type="SAM" id="MobiDB-lite"/>
    </source>
</evidence>
<dbReference type="SUPFAM" id="SSF89447">
    <property type="entry name" value="AbrB/MazE/MraZ-like"/>
    <property type="match status" value="1"/>
</dbReference>
<dbReference type="Gene3D" id="2.10.260.10">
    <property type="match status" value="1"/>
</dbReference>
<evidence type="ECO:0000259" key="2">
    <source>
        <dbReference type="SMART" id="SM00966"/>
    </source>
</evidence>
<protein>
    <submittedName>
        <fullName evidence="3">AbrB/MazE/SpoVT family DNA-binding domain-containing protein</fullName>
    </submittedName>
</protein>
<proteinExistence type="predicted"/>
<dbReference type="RefSeq" id="WP_187080725.1">
    <property type="nucleotide sequence ID" value="NZ_JACORU010000002.1"/>
</dbReference>